<evidence type="ECO:0000313" key="8">
    <source>
        <dbReference type="Proteomes" id="UP000035722"/>
    </source>
</evidence>
<dbReference type="InterPro" id="IPR050320">
    <property type="entry name" value="N5-glutamine_MTase"/>
</dbReference>
<dbReference type="InterPro" id="IPR004556">
    <property type="entry name" value="HemK-like"/>
</dbReference>
<reference evidence="8" key="1">
    <citation type="journal article" date="2014" name="Genome Announc.">
        <title>Genome Sequence of Arthrobacter siccitolerans 4J27, a Xeroprotectant-Producing Desiccation-Tolerant Microorganism.</title>
        <authorList>
            <person name="Manzanera M."/>
            <person name="Santa-Cruz-Calvo L."/>
            <person name="Vilchez J.I."/>
            <person name="Garcia-Fontana C."/>
            <person name="Silva-Castro G.A."/>
            <person name="Calvo C."/>
            <person name="Gonzalez-Lopez J."/>
        </authorList>
    </citation>
    <scope>NUCLEOTIDE SEQUENCE [LARGE SCALE GENOMIC DNA]</scope>
    <source>
        <strain evidence="8">4J27</strain>
    </source>
</reference>
<dbReference type="Gene3D" id="3.40.50.150">
    <property type="entry name" value="Vaccinia Virus protein VP39"/>
    <property type="match status" value="1"/>
</dbReference>
<dbReference type="CDD" id="cd02440">
    <property type="entry name" value="AdoMet_MTases"/>
    <property type="match status" value="1"/>
</dbReference>
<dbReference type="RefSeq" id="WP_050056642.1">
    <property type="nucleotide sequence ID" value="NZ_CAQI01000053.1"/>
</dbReference>
<dbReference type="Pfam" id="PF05175">
    <property type="entry name" value="MTS"/>
    <property type="match status" value="1"/>
</dbReference>
<evidence type="ECO:0000256" key="1">
    <source>
        <dbReference type="ARBA" id="ARBA00012771"/>
    </source>
</evidence>
<keyword evidence="4" id="KW-0949">S-adenosyl-L-methionine</keyword>
<dbReference type="EC" id="2.1.1.297" evidence="1"/>
<dbReference type="SUPFAM" id="SSF53335">
    <property type="entry name" value="S-adenosyl-L-methionine-dependent methyltransferases"/>
    <property type="match status" value="1"/>
</dbReference>
<dbReference type="InterPro" id="IPR022446">
    <property type="entry name" value="MeTrfrase_put"/>
</dbReference>
<evidence type="ECO:0000256" key="5">
    <source>
        <dbReference type="ARBA" id="ARBA00048391"/>
    </source>
</evidence>
<keyword evidence="3 7" id="KW-0808">Transferase</keyword>
<evidence type="ECO:0000256" key="2">
    <source>
        <dbReference type="ARBA" id="ARBA00022603"/>
    </source>
</evidence>
<dbReference type="OrthoDB" id="9800643at2"/>
<evidence type="ECO:0000259" key="6">
    <source>
        <dbReference type="Pfam" id="PF05175"/>
    </source>
</evidence>
<dbReference type="InterPro" id="IPR029063">
    <property type="entry name" value="SAM-dependent_MTases_sf"/>
</dbReference>
<keyword evidence="8" id="KW-1185">Reference proteome</keyword>
<dbReference type="Proteomes" id="UP000035722">
    <property type="component" value="Unassembled WGS sequence"/>
</dbReference>
<keyword evidence="2 7" id="KW-0489">Methyltransferase</keyword>
<comment type="catalytic activity">
    <reaction evidence="5">
        <text>L-glutaminyl-[peptide chain release factor] + S-adenosyl-L-methionine = N(5)-methyl-L-glutaminyl-[peptide chain release factor] + S-adenosyl-L-homocysteine + H(+)</text>
        <dbReference type="Rhea" id="RHEA:42896"/>
        <dbReference type="Rhea" id="RHEA-COMP:10271"/>
        <dbReference type="Rhea" id="RHEA-COMP:10272"/>
        <dbReference type="ChEBI" id="CHEBI:15378"/>
        <dbReference type="ChEBI" id="CHEBI:30011"/>
        <dbReference type="ChEBI" id="CHEBI:57856"/>
        <dbReference type="ChEBI" id="CHEBI:59789"/>
        <dbReference type="ChEBI" id="CHEBI:61891"/>
        <dbReference type="EC" id="2.1.1.297"/>
    </reaction>
</comment>
<comment type="caution">
    <text evidence="7">The sequence shown here is derived from an EMBL/GenBank/DDBJ whole genome shotgun (WGS) entry which is preliminary data.</text>
</comment>
<evidence type="ECO:0000256" key="3">
    <source>
        <dbReference type="ARBA" id="ARBA00022679"/>
    </source>
</evidence>
<dbReference type="NCBIfam" id="TIGR03704">
    <property type="entry name" value="PrmC_rel_meth"/>
    <property type="match status" value="1"/>
</dbReference>
<gene>
    <name evidence="7" type="primary">prmC</name>
    <name evidence="7" type="ORF">ARTSIC4J27_3819</name>
</gene>
<accession>A0A024H739</accession>
<dbReference type="PANTHER" id="PTHR18895:SF74">
    <property type="entry name" value="MTRF1L RELEASE FACTOR GLUTAMINE METHYLTRANSFERASE"/>
    <property type="match status" value="1"/>
</dbReference>
<dbReference type="STRING" id="861266.ARTSIC4J27_3819"/>
<dbReference type="EMBL" id="CAQI01000053">
    <property type="protein sequence ID" value="CCQ47823.1"/>
    <property type="molecule type" value="Genomic_DNA"/>
</dbReference>
<dbReference type="NCBIfam" id="TIGR00536">
    <property type="entry name" value="hemK_fam"/>
    <property type="match status" value="1"/>
</dbReference>
<proteinExistence type="predicted"/>
<name>A0A024H739_9MICC</name>
<evidence type="ECO:0000313" key="7">
    <source>
        <dbReference type="EMBL" id="CCQ47823.1"/>
    </source>
</evidence>
<dbReference type="PANTHER" id="PTHR18895">
    <property type="entry name" value="HEMK METHYLTRANSFERASE"/>
    <property type="match status" value="1"/>
</dbReference>
<evidence type="ECO:0000256" key="4">
    <source>
        <dbReference type="ARBA" id="ARBA00022691"/>
    </source>
</evidence>
<sequence length="273" mass="28696">MPRPASVASPRFAEIVTLLRAAGCVFAEEEAQLLLSEAPGLDELTQWIGRRVSGEPLECVLGWAGFSGLRIAVDPGVFVPRRRTELLVSEAVTLLRQRLAAGEEPGVVVDLCCGSGAVGVAVTSQVPVKELHAADIDPAAVGCARRNLATLGGQVHQGDLYAALPSRLRGQVQLIVVNAPYVPTDVLPTMPPEARIHEPRISLDGGPDGLSLHRRVIVEAPEWLDPSGLIAIETSERQAAGTAGIMAAAGLVARTVHSEELDGTVVVGTLRSQ</sequence>
<dbReference type="AlphaFoldDB" id="A0A024H739"/>
<dbReference type="GO" id="GO:0102559">
    <property type="term" value="F:peptide chain release factor N(5)-glutamine methyltransferase activity"/>
    <property type="evidence" value="ECO:0007669"/>
    <property type="project" value="UniProtKB-EC"/>
</dbReference>
<dbReference type="InterPro" id="IPR007848">
    <property type="entry name" value="Small_mtfrase_dom"/>
</dbReference>
<organism evidence="7 8">
    <name type="scientific">Pseudarthrobacter siccitolerans</name>
    <dbReference type="NCBI Taxonomy" id="861266"/>
    <lineage>
        <taxon>Bacteria</taxon>
        <taxon>Bacillati</taxon>
        <taxon>Actinomycetota</taxon>
        <taxon>Actinomycetes</taxon>
        <taxon>Micrococcales</taxon>
        <taxon>Micrococcaceae</taxon>
        <taxon>Pseudarthrobacter</taxon>
    </lineage>
</organism>
<feature type="domain" description="Methyltransferase small" evidence="6">
    <location>
        <begin position="71"/>
        <end position="181"/>
    </location>
</feature>
<protein>
    <recommendedName>
        <fullName evidence="1">peptide chain release factor N(5)-glutamine methyltransferase</fullName>
        <ecNumber evidence="1">2.1.1.297</ecNumber>
    </recommendedName>
</protein>
<dbReference type="GO" id="GO:0032259">
    <property type="term" value="P:methylation"/>
    <property type="evidence" value="ECO:0007669"/>
    <property type="project" value="UniProtKB-KW"/>
</dbReference>